<reference evidence="3" key="1">
    <citation type="journal article" date="2019" name="Int. J. Syst. Evol. Microbiol.">
        <title>The Global Catalogue of Microorganisms (GCM) 10K type strain sequencing project: providing services to taxonomists for standard genome sequencing and annotation.</title>
        <authorList>
            <consortium name="The Broad Institute Genomics Platform"/>
            <consortium name="The Broad Institute Genome Sequencing Center for Infectious Disease"/>
            <person name="Wu L."/>
            <person name="Ma J."/>
        </authorList>
    </citation>
    <scope>NUCLEOTIDE SEQUENCE [LARGE SCALE GENOMIC DNA]</scope>
    <source>
        <strain evidence="3">JCM 17027</strain>
    </source>
</reference>
<organism evidence="2 3">
    <name type="scientific">Streptomyces marokkonensis</name>
    <dbReference type="NCBI Taxonomy" id="324855"/>
    <lineage>
        <taxon>Bacteria</taxon>
        <taxon>Bacillati</taxon>
        <taxon>Actinomycetota</taxon>
        <taxon>Actinomycetes</taxon>
        <taxon>Kitasatosporales</taxon>
        <taxon>Streptomycetaceae</taxon>
        <taxon>Streptomyces</taxon>
    </lineage>
</organism>
<dbReference type="Proteomes" id="UP001500034">
    <property type="component" value="Unassembled WGS sequence"/>
</dbReference>
<proteinExistence type="predicted"/>
<dbReference type="EMBL" id="BAABCQ010000042">
    <property type="protein sequence ID" value="GAA3975074.1"/>
    <property type="molecule type" value="Genomic_DNA"/>
</dbReference>
<sequence length="124" mass="12663">MADGASVATGSVAAGPSTDGSVATGSVVLGSVLGSVWSTAFPSLWPVPGRGGRFTRIRFERVVGVDDSNRRSGCGRERGAVISSDLVPPLVTAGAALLLAGYGRVRRTRRARTRTTPGRPGAGR</sequence>
<gene>
    <name evidence="2" type="ORF">GCM10022384_26750</name>
</gene>
<keyword evidence="3" id="KW-1185">Reference proteome</keyword>
<keyword evidence="1" id="KW-0472">Membrane</keyword>
<protein>
    <submittedName>
        <fullName evidence="2">Uncharacterized protein</fullName>
    </submittedName>
</protein>
<keyword evidence="1" id="KW-0812">Transmembrane</keyword>
<accession>A0ABP7Q2G4</accession>
<comment type="caution">
    <text evidence="2">The sequence shown here is derived from an EMBL/GenBank/DDBJ whole genome shotgun (WGS) entry which is preliminary data.</text>
</comment>
<feature type="transmembrane region" description="Helical" evidence="1">
    <location>
        <begin position="86"/>
        <end position="105"/>
    </location>
</feature>
<evidence type="ECO:0000313" key="3">
    <source>
        <dbReference type="Proteomes" id="UP001500034"/>
    </source>
</evidence>
<evidence type="ECO:0000313" key="2">
    <source>
        <dbReference type="EMBL" id="GAA3975074.1"/>
    </source>
</evidence>
<name>A0ABP7Q2G4_9ACTN</name>
<evidence type="ECO:0000256" key="1">
    <source>
        <dbReference type="SAM" id="Phobius"/>
    </source>
</evidence>
<keyword evidence="1" id="KW-1133">Transmembrane helix</keyword>